<gene>
    <name evidence="2" type="ORF">PFY00_01095</name>
</gene>
<dbReference type="Proteomes" id="UP001210720">
    <property type="component" value="Unassembled WGS sequence"/>
</dbReference>
<feature type="transmembrane region" description="Helical" evidence="1">
    <location>
        <begin position="105"/>
        <end position="124"/>
    </location>
</feature>
<feature type="transmembrane region" description="Helical" evidence="1">
    <location>
        <begin position="6"/>
        <end position="24"/>
    </location>
</feature>
<keyword evidence="1" id="KW-1133">Transmembrane helix</keyword>
<name>A0ABT4XMY6_9RHOB</name>
<proteinExistence type="predicted"/>
<protein>
    <submittedName>
        <fullName evidence="2">Uncharacterized protein</fullName>
    </submittedName>
</protein>
<keyword evidence="1" id="KW-0812">Transmembrane</keyword>
<feature type="transmembrane region" description="Helical" evidence="1">
    <location>
        <begin position="81"/>
        <end position="99"/>
    </location>
</feature>
<evidence type="ECO:0000313" key="2">
    <source>
        <dbReference type="EMBL" id="MDA7423309.1"/>
    </source>
</evidence>
<evidence type="ECO:0000256" key="1">
    <source>
        <dbReference type="SAM" id="Phobius"/>
    </source>
</evidence>
<keyword evidence="3" id="KW-1185">Reference proteome</keyword>
<comment type="caution">
    <text evidence="2">The sequence shown here is derived from an EMBL/GenBank/DDBJ whole genome shotgun (WGS) entry which is preliminary data.</text>
</comment>
<accession>A0ABT4XMY6</accession>
<reference evidence="2 3" key="1">
    <citation type="submission" date="2023-01" db="EMBL/GenBank/DDBJ databases">
        <title>Thalassococcus onchidii sp. nov., isolated from a marine invertebrate from the South China Sea.</title>
        <authorList>
            <person name="Xu S."/>
            <person name="Liu Z."/>
            <person name="Xu Y."/>
        </authorList>
    </citation>
    <scope>NUCLEOTIDE SEQUENCE [LARGE SCALE GENOMIC DNA]</scope>
    <source>
        <strain evidence="2 3">KCTC 32084</strain>
    </source>
</reference>
<organism evidence="2 3">
    <name type="scientific">Thalassococcus lentus</name>
    <dbReference type="NCBI Taxonomy" id="1210524"/>
    <lineage>
        <taxon>Bacteria</taxon>
        <taxon>Pseudomonadati</taxon>
        <taxon>Pseudomonadota</taxon>
        <taxon>Alphaproteobacteria</taxon>
        <taxon>Rhodobacterales</taxon>
        <taxon>Roseobacteraceae</taxon>
        <taxon>Thalassococcus</taxon>
    </lineage>
</organism>
<dbReference type="EMBL" id="JAQIOY010000001">
    <property type="protein sequence ID" value="MDA7423309.1"/>
    <property type="molecule type" value="Genomic_DNA"/>
</dbReference>
<evidence type="ECO:0000313" key="3">
    <source>
        <dbReference type="Proteomes" id="UP001210720"/>
    </source>
</evidence>
<keyword evidence="1" id="KW-0472">Membrane</keyword>
<sequence length="207" mass="23845">MSNSLMFLQLIAIALVIYIPFMRFRLFRKLVGFADLNPNNDRGNGSGFEQRLVHIIAKAGKDRAIEQDGVLTFRCTLGMKTVTIALIGLLVYQMMILGFSSPMDMFYFVIFLGACLYFVSYVLIFRLQIYDSEIVWIDWFLRERSHDLSQLFNVEQDSSGGYRLEFQDGKTAYIFRYVEGHGILKDFLLAALRINRSTEIATGEWAL</sequence>
<dbReference type="RefSeq" id="WP_271430672.1">
    <property type="nucleotide sequence ID" value="NZ_JAQIOY010000001.1"/>
</dbReference>